<dbReference type="Proteomes" id="UP000298030">
    <property type="component" value="Unassembled WGS sequence"/>
</dbReference>
<proteinExistence type="predicted"/>
<evidence type="ECO:0000259" key="3">
    <source>
        <dbReference type="Pfam" id="PF24883"/>
    </source>
</evidence>
<dbReference type="Pfam" id="PF24883">
    <property type="entry name" value="NPHP3_N"/>
    <property type="match status" value="1"/>
</dbReference>
<dbReference type="PANTHER" id="PTHR10039">
    <property type="entry name" value="AMELOGENIN"/>
    <property type="match status" value="1"/>
</dbReference>
<reference evidence="4 5" key="1">
    <citation type="journal article" date="2019" name="Nat. Ecol. Evol.">
        <title>Megaphylogeny resolves global patterns of mushroom evolution.</title>
        <authorList>
            <person name="Varga T."/>
            <person name="Krizsan K."/>
            <person name="Foldi C."/>
            <person name="Dima B."/>
            <person name="Sanchez-Garcia M."/>
            <person name="Sanchez-Ramirez S."/>
            <person name="Szollosi G.J."/>
            <person name="Szarkandi J.G."/>
            <person name="Papp V."/>
            <person name="Albert L."/>
            <person name="Andreopoulos W."/>
            <person name="Angelini C."/>
            <person name="Antonin V."/>
            <person name="Barry K.W."/>
            <person name="Bougher N.L."/>
            <person name="Buchanan P."/>
            <person name="Buyck B."/>
            <person name="Bense V."/>
            <person name="Catcheside P."/>
            <person name="Chovatia M."/>
            <person name="Cooper J."/>
            <person name="Damon W."/>
            <person name="Desjardin D."/>
            <person name="Finy P."/>
            <person name="Geml J."/>
            <person name="Haridas S."/>
            <person name="Hughes K."/>
            <person name="Justo A."/>
            <person name="Karasinski D."/>
            <person name="Kautmanova I."/>
            <person name="Kiss B."/>
            <person name="Kocsube S."/>
            <person name="Kotiranta H."/>
            <person name="LaButti K.M."/>
            <person name="Lechner B.E."/>
            <person name="Liimatainen K."/>
            <person name="Lipzen A."/>
            <person name="Lukacs Z."/>
            <person name="Mihaltcheva S."/>
            <person name="Morgado L.N."/>
            <person name="Niskanen T."/>
            <person name="Noordeloos M.E."/>
            <person name="Ohm R.A."/>
            <person name="Ortiz-Santana B."/>
            <person name="Ovrebo C."/>
            <person name="Racz N."/>
            <person name="Riley R."/>
            <person name="Savchenko A."/>
            <person name="Shiryaev A."/>
            <person name="Soop K."/>
            <person name="Spirin V."/>
            <person name="Szebenyi C."/>
            <person name="Tomsovsky M."/>
            <person name="Tulloss R.E."/>
            <person name="Uehling J."/>
            <person name="Grigoriev I.V."/>
            <person name="Vagvolgyi C."/>
            <person name="Papp T."/>
            <person name="Martin F.M."/>
            <person name="Miettinen O."/>
            <person name="Hibbett D.S."/>
            <person name="Nagy L.G."/>
        </authorList>
    </citation>
    <scope>NUCLEOTIDE SEQUENCE [LARGE SCALE GENOMIC DNA]</scope>
    <source>
        <strain evidence="4 5">FP101781</strain>
    </source>
</reference>
<dbReference type="AlphaFoldDB" id="A0A4Y7T5V8"/>
<evidence type="ECO:0000256" key="1">
    <source>
        <dbReference type="ARBA" id="ARBA00022737"/>
    </source>
</evidence>
<sequence>MNTIGEHFKRGGNLAAAFFFSSFSGSRERRTKTRFVTTLAYQLIQHDILQGVREEVLTSISRNPAIFKMSLKEQLEVLILQPLRLCQTRGNIPSHPPQVILVDGLDECEQTLSSNLPQHVHDMAEVFRDLDQKEVLDVLLRASNDPAFPFRVIVASRPEPTISEFFSTTAEKQSNIMFLDNKYNPSTDIALFLRSHFARIRRKCRLPLSWPGEDVIFQLVGNASEQIIYAATVIRFIEAPSKSPRIQLDIVLENQPTDLFCSPNPFTPLDTLYARILHSSSDPHLAFMWLKAYHLLNIEEGLTTWTFNRLCESSEGEADRLFANMSALVFISHQEDVNLAQYTFYHKSFQDFLCQPSRYGKYLTISEEESHEWLVELFLQIFEGRRPVGPLTALLSDRFTDEIFKLWYLLVSDRDSSTQPYDKRLANCDAALWIPRANLRDQGGRAFTMLMFVVSHSQCRPFKPCRRVCKRWRKLILEAWKYTYRDSVYISLPGNMASLLDRFGLKRIPLRSSGFGVTLFHQAPGRGSVIDPEHRAEGSSRPWGPIESRSIAVEPPVVAAEKPAVAYTAPPMDEVDGSRSWVSFEAWSSRWERHSGSAEGLKRDGAEPPNSIRTFSEGSKPPSPDLGLLTESRDIFTNERDTDWNSRKLGRYHAELYRQRSRASSVDTGGVSVATGDSAMF</sequence>
<feature type="compositionally biased region" description="Basic and acidic residues" evidence="2">
    <location>
        <begin position="595"/>
        <end position="606"/>
    </location>
</feature>
<feature type="region of interest" description="Disordered" evidence="2">
    <location>
        <begin position="660"/>
        <end position="681"/>
    </location>
</feature>
<keyword evidence="5" id="KW-1185">Reference proteome</keyword>
<gene>
    <name evidence="4" type="ORF">FA13DRAFT_650509</name>
</gene>
<feature type="domain" description="Nephrocystin 3-like N-terminal" evidence="3">
    <location>
        <begin position="3"/>
        <end position="116"/>
    </location>
</feature>
<evidence type="ECO:0000313" key="5">
    <source>
        <dbReference type="Proteomes" id="UP000298030"/>
    </source>
</evidence>
<dbReference type="OrthoDB" id="3014077at2759"/>
<name>A0A4Y7T5V8_COPMI</name>
<evidence type="ECO:0000313" key="4">
    <source>
        <dbReference type="EMBL" id="TEB29557.1"/>
    </source>
</evidence>
<organism evidence="4 5">
    <name type="scientific">Coprinellus micaceus</name>
    <name type="common">Glistening ink-cap mushroom</name>
    <name type="synonym">Coprinus micaceus</name>
    <dbReference type="NCBI Taxonomy" id="71717"/>
    <lineage>
        <taxon>Eukaryota</taxon>
        <taxon>Fungi</taxon>
        <taxon>Dikarya</taxon>
        <taxon>Basidiomycota</taxon>
        <taxon>Agaricomycotina</taxon>
        <taxon>Agaricomycetes</taxon>
        <taxon>Agaricomycetidae</taxon>
        <taxon>Agaricales</taxon>
        <taxon>Agaricineae</taxon>
        <taxon>Psathyrellaceae</taxon>
        <taxon>Coprinellus</taxon>
    </lineage>
</organism>
<evidence type="ECO:0000256" key="2">
    <source>
        <dbReference type="SAM" id="MobiDB-lite"/>
    </source>
</evidence>
<feature type="region of interest" description="Disordered" evidence="2">
    <location>
        <begin position="595"/>
        <end position="628"/>
    </location>
</feature>
<keyword evidence="1" id="KW-0677">Repeat</keyword>
<dbReference type="PANTHER" id="PTHR10039:SF14">
    <property type="entry name" value="NACHT DOMAIN-CONTAINING PROTEIN"/>
    <property type="match status" value="1"/>
</dbReference>
<accession>A0A4Y7T5V8</accession>
<dbReference type="EMBL" id="QPFP01000027">
    <property type="protein sequence ID" value="TEB29557.1"/>
    <property type="molecule type" value="Genomic_DNA"/>
</dbReference>
<comment type="caution">
    <text evidence="4">The sequence shown here is derived from an EMBL/GenBank/DDBJ whole genome shotgun (WGS) entry which is preliminary data.</text>
</comment>
<protein>
    <recommendedName>
        <fullName evidence="3">Nephrocystin 3-like N-terminal domain-containing protein</fullName>
    </recommendedName>
</protein>
<dbReference type="InterPro" id="IPR056884">
    <property type="entry name" value="NPHP3-like_N"/>
</dbReference>